<dbReference type="AlphaFoldDB" id="A0A9W9YZA1"/>
<sequence length="208" mass="23773">MTSTGSTSKAFVQLTSPEEGNWLSLGRALSTVLCEGLHPFIKRETETFYNNVKATITAPVGPCTCVYVPGRRPNQYHDMHTCQWANVLQAYHLNRRPNWEQSDNNKWMDPNVGPWEIAKLFLPNRSLIKDVRDTRNTKWAHLPKLELSEAEKKDAFETLEKLLQDPVLARDVDAQGALREILALKCTSDVHIFKAEVLSHFKEAIQMR</sequence>
<evidence type="ECO:0000313" key="1">
    <source>
        <dbReference type="EMBL" id="KAJ7372363.1"/>
    </source>
</evidence>
<accession>A0A9W9YZA1</accession>
<dbReference type="OrthoDB" id="5985666at2759"/>
<keyword evidence="2" id="KW-1185">Reference proteome</keyword>
<comment type="caution">
    <text evidence="1">The sequence shown here is derived from an EMBL/GenBank/DDBJ whole genome shotgun (WGS) entry which is preliminary data.</text>
</comment>
<dbReference type="InterPro" id="IPR027897">
    <property type="entry name" value="DUF4559"/>
</dbReference>
<gene>
    <name evidence="1" type="ORF">OS493_019810</name>
</gene>
<name>A0A9W9YZA1_9CNID</name>
<dbReference type="Proteomes" id="UP001163046">
    <property type="component" value="Unassembled WGS sequence"/>
</dbReference>
<evidence type="ECO:0000313" key="2">
    <source>
        <dbReference type="Proteomes" id="UP001163046"/>
    </source>
</evidence>
<dbReference type="EMBL" id="MU826837">
    <property type="protein sequence ID" value="KAJ7372363.1"/>
    <property type="molecule type" value="Genomic_DNA"/>
</dbReference>
<reference evidence="1" key="1">
    <citation type="submission" date="2023-01" db="EMBL/GenBank/DDBJ databases">
        <title>Genome assembly of the deep-sea coral Lophelia pertusa.</title>
        <authorList>
            <person name="Herrera S."/>
            <person name="Cordes E."/>
        </authorList>
    </citation>
    <scope>NUCLEOTIDE SEQUENCE</scope>
    <source>
        <strain evidence="1">USNM1676648</strain>
        <tissue evidence="1">Polyp</tissue>
    </source>
</reference>
<protein>
    <submittedName>
        <fullName evidence="1">Uncharacterized protein</fullName>
    </submittedName>
</protein>
<dbReference type="Pfam" id="PF15112">
    <property type="entry name" value="DUF4559"/>
    <property type="match status" value="1"/>
</dbReference>
<organism evidence="1 2">
    <name type="scientific">Desmophyllum pertusum</name>
    <dbReference type="NCBI Taxonomy" id="174260"/>
    <lineage>
        <taxon>Eukaryota</taxon>
        <taxon>Metazoa</taxon>
        <taxon>Cnidaria</taxon>
        <taxon>Anthozoa</taxon>
        <taxon>Hexacorallia</taxon>
        <taxon>Scleractinia</taxon>
        <taxon>Caryophylliina</taxon>
        <taxon>Caryophylliidae</taxon>
        <taxon>Desmophyllum</taxon>
    </lineage>
</organism>
<proteinExistence type="predicted"/>